<evidence type="ECO:0000313" key="2">
    <source>
        <dbReference type="Proteomes" id="UP001633002"/>
    </source>
</evidence>
<gene>
    <name evidence="1" type="ORF">R1sor_021425</name>
</gene>
<name>A0ABD3GMR3_9MARC</name>
<protein>
    <submittedName>
        <fullName evidence="1">Uncharacterized protein</fullName>
    </submittedName>
</protein>
<dbReference type="Proteomes" id="UP001633002">
    <property type="component" value="Unassembled WGS sequence"/>
</dbReference>
<keyword evidence="2" id="KW-1185">Reference proteome</keyword>
<dbReference type="AlphaFoldDB" id="A0ABD3GMR3"/>
<evidence type="ECO:0000313" key="1">
    <source>
        <dbReference type="EMBL" id="KAL3678469.1"/>
    </source>
</evidence>
<sequence>MGFGSDTVKTIQGLVLKGSSVVHINKSFTEDFGICMGIINRYESISGARLNLQKLMIMPLTARAGSSWTANTGCSIAEAGDSFVYLGVKT</sequence>
<comment type="caution">
    <text evidence="1">The sequence shown here is derived from an EMBL/GenBank/DDBJ whole genome shotgun (WGS) entry which is preliminary data.</text>
</comment>
<accession>A0ABD3GMR3</accession>
<organism evidence="1 2">
    <name type="scientific">Riccia sorocarpa</name>
    <dbReference type="NCBI Taxonomy" id="122646"/>
    <lineage>
        <taxon>Eukaryota</taxon>
        <taxon>Viridiplantae</taxon>
        <taxon>Streptophyta</taxon>
        <taxon>Embryophyta</taxon>
        <taxon>Marchantiophyta</taxon>
        <taxon>Marchantiopsida</taxon>
        <taxon>Marchantiidae</taxon>
        <taxon>Marchantiales</taxon>
        <taxon>Ricciaceae</taxon>
        <taxon>Riccia</taxon>
    </lineage>
</organism>
<proteinExistence type="predicted"/>
<dbReference type="EMBL" id="JBJQOH010000007">
    <property type="protein sequence ID" value="KAL3678469.1"/>
    <property type="molecule type" value="Genomic_DNA"/>
</dbReference>
<reference evidence="1 2" key="1">
    <citation type="submission" date="2024-09" db="EMBL/GenBank/DDBJ databases">
        <title>Chromosome-scale assembly of Riccia sorocarpa.</title>
        <authorList>
            <person name="Paukszto L."/>
        </authorList>
    </citation>
    <scope>NUCLEOTIDE SEQUENCE [LARGE SCALE GENOMIC DNA]</scope>
    <source>
        <strain evidence="1">LP-2024</strain>
        <tissue evidence="1">Aerial parts of the thallus</tissue>
    </source>
</reference>